<sequence>MRHRGAVRSLRGALLSIWGAVIGKRGADG</sequence>
<comment type="caution">
    <text evidence="1">The sequence shown here is derived from an EMBL/GenBank/DDBJ whole genome shotgun (WGS) entry which is preliminary data.</text>
</comment>
<dbReference type="EMBL" id="JAUSWB010000004">
    <property type="protein sequence ID" value="MDQ0428921.1"/>
    <property type="molecule type" value="Genomic_DNA"/>
</dbReference>
<organism evidence="1 2">
    <name type="scientific">Planomicrobium stackebrandtii</name>
    <dbReference type="NCBI Taxonomy" id="253160"/>
    <lineage>
        <taxon>Bacteria</taxon>
        <taxon>Bacillati</taxon>
        <taxon>Bacillota</taxon>
        <taxon>Bacilli</taxon>
        <taxon>Bacillales</taxon>
        <taxon>Caryophanaceae</taxon>
        <taxon>Planomicrobium</taxon>
    </lineage>
</organism>
<evidence type="ECO:0000313" key="2">
    <source>
        <dbReference type="Proteomes" id="UP001241988"/>
    </source>
</evidence>
<keyword evidence="2" id="KW-1185">Reference proteome</keyword>
<name>A0ABU0GU93_9BACL</name>
<accession>A0ABU0GU93</accession>
<proteinExistence type="predicted"/>
<reference evidence="1 2" key="1">
    <citation type="submission" date="2023-07" db="EMBL/GenBank/DDBJ databases">
        <title>Genomic Encyclopedia of Type Strains, Phase IV (KMG-IV): sequencing the most valuable type-strain genomes for metagenomic binning, comparative biology and taxonomic classification.</title>
        <authorList>
            <person name="Goeker M."/>
        </authorList>
    </citation>
    <scope>NUCLEOTIDE SEQUENCE [LARGE SCALE GENOMIC DNA]</scope>
    <source>
        <strain evidence="1 2">DSM 16419</strain>
    </source>
</reference>
<protein>
    <submittedName>
        <fullName evidence="1">Uncharacterized protein</fullName>
    </submittedName>
</protein>
<evidence type="ECO:0000313" key="1">
    <source>
        <dbReference type="EMBL" id="MDQ0428921.1"/>
    </source>
</evidence>
<dbReference type="Proteomes" id="UP001241988">
    <property type="component" value="Unassembled WGS sequence"/>
</dbReference>
<gene>
    <name evidence="1" type="ORF">QOZ98_001748</name>
</gene>